<dbReference type="GO" id="GO:0046856">
    <property type="term" value="P:phosphatidylinositol dephosphorylation"/>
    <property type="evidence" value="ECO:0007669"/>
    <property type="project" value="InterPro"/>
</dbReference>
<gene>
    <name evidence="2" type="ORF">LCMAC101_03280</name>
</gene>
<accession>A0A481YR40</accession>
<dbReference type="InterPro" id="IPR000300">
    <property type="entry name" value="IPPc"/>
</dbReference>
<dbReference type="PANTHER" id="PTHR11200:SF297">
    <property type="entry name" value="INOSITOL POLYPHOSPHATE-RELATED PHOSPHATASE DOMAIN-CONTAINING PROTEIN"/>
    <property type="match status" value="1"/>
</dbReference>
<dbReference type="InterPro" id="IPR036691">
    <property type="entry name" value="Endo/exonu/phosph_ase_sf"/>
</dbReference>
<dbReference type="InterPro" id="IPR046985">
    <property type="entry name" value="IP5"/>
</dbReference>
<dbReference type="SUPFAM" id="SSF56219">
    <property type="entry name" value="DNase I-like"/>
    <property type="match status" value="1"/>
</dbReference>
<evidence type="ECO:0000313" key="2">
    <source>
        <dbReference type="EMBL" id="QBK85733.1"/>
    </source>
</evidence>
<proteinExistence type="predicted"/>
<sequence>MLGAKILALCWNSNGIKICETLSSTVEEERRKGYKKYVTQECDHADFVPKLKSLIEELHPDIVCIGFEQDPNTGTYFHSKLLPHVMESDLPYKQIYRDTMTGGGVSTSGFTSGALRMSIYGKGGWGKSTLKKTYECGSLKDGTGGMSCVLDLNGKLLAVINAYVAFDKESVKQSRMAVGNYPKDDNTIGDPMVRQDALNYANICYNGIIRHLVLNLKVKPDYVILMGDLNYRNDLMDFVAETAAAMFYKLTADTLPGFAKDYYEKFDELHQQMKKGNIYQYDEGKDNSGPSFAPVCVMKKGRECETDYRDCWDTKVEYILPSWCNRILYKNYDNSDKMCCTKYDRFESGKTMRKSKNTAVYALFQIGKCEDTARAARAAGPAAPPPPMPPRPT</sequence>
<dbReference type="Pfam" id="PF22669">
    <property type="entry name" value="Exo_endo_phos2"/>
    <property type="match status" value="1"/>
</dbReference>
<protein>
    <recommendedName>
        <fullName evidence="1">Inositol polyphosphate-related phosphatase domain-containing protein</fullName>
    </recommendedName>
</protein>
<dbReference type="EMBL" id="MK500327">
    <property type="protein sequence ID" value="QBK85733.1"/>
    <property type="molecule type" value="Genomic_DNA"/>
</dbReference>
<evidence type="ECO:0000259" key="1">
    <source>
        <dbReference type="Pfam" id="PF22669"/>
    </source>
</evidence>
<reference evidence="2" key="1">
    <citation type="journal article" date="2019" name="MBio">
        <title>Virus Genomes from Deep Sea Sediments Expand the Ocean Megavirome and Support Independent Origins of Viral Gigantism.</title>
        <authorList>
            <person name="Backstrom D."/>
            <person name="Yutin N."/>
            <person name="Jorgensen S.L."/>
            <person name="Dharamshi J."/>
            <person name="Homa F."/>
            <person name="Zaremba-Niedwiedzka K."/>
            <person name="Spang A."/>
            <person name="Wolf Y.I."/>
            <person name="Koonin E.V."/>
            <person name="Ettema T.J."/>
        </authorList>
    </citation>
    <scope>NUCLEOTIDE SEQUENCE</scope>
</reference>
<dbReference type="Gene3D" id="3.60.10.10">
    <property type="entry name" value="Endonuclease/exonuclease/phosphatase"/>
    <property type="match status" value="1"/>
</dbReference>
<name>A0A481YR40_9VIRU</name>
<feature type="domain" description="Inositol polyphosphate-related phosphatase" evidence="1">
    <location>
        <begin position="198"/>
        <end position="345"/>
    </location>
</feature>
<dbReference type="GO" id="GO:0004439">
    <property type="term" value="F:phosphatidylinositol-4,5-bisphosphate 5-phosphatase activity"/>
    <property type="evidence" value="ECO:0007669"/>
    <property type="project" value="TreeGrafter"/>
</dbReference>
<dbReference type="PANTHER" id="PTHR11200">
    <property type="entry name" value="INOSITOL 5-PHOSPHATASE"/>
    <property type="match status" value="1"/>
</dbReference>
<organism evidence="2">
    <name type="scientific">Marseillevirus LCMAC101</name>
    <dbReference type="NCBI Taxonomy" id="2506602"/>
    <lineage>
        <taxon>Viruses</taxon>
        <taxon>Varidnaviria</taxon>
        <taxon>Bamfordvirae</taxon>
        <taxon>Nucleocytoviricota</taxon>
        <taxon>Megaviricetes</taxon>
        <taxon>Pimascovirales</taxon>
        <taxon>Pimascovirales incertae sedis</taxon>
        <taxon>Marseilleviridae</taxon>
    </lineage>
</organism>